<feature type="domain" description="Cysteine-rich" evidence="2">
    <location>
        <begin position="7"/>
        <end position="88"/>
    </location>
</feature>
<keyword evidence="1" id="KW-1133">Transmembrane helix</keyword>
<proteinExistence type="predicted"/>
<feature type="domain" description="Cysteine-rich" evidence="2">
    <location>
        <begin position="135"/>
        <end position="219"/>
    </location>
</feature>
<name>A0ABW4Y8C9_9GAMM</name>
<evidence type="ECO:0000259" key="2">
    <source>
        <dbReference type="Pfam" id="PF02754"/>
    </source>
</evidence>
<dbReference type="Pfam" id="PF02754">
    <property type="entry name" value="CCG"/>
    <property type="match status" value="2"/>
</dbReference>
<keyword evidence="1" id="KW-0472">Membrane</keyword>
<keyword evidence="1" id="KW-0812">Transmembrane</keyword>
<reference evidence="4" key="1">
    <citation type="journal article" date="2019" name="Int. J. Syst. Evol. Microbiol.">
        <title>The Global Catalogue of Microorganisms (GCM) 10K type strain sequencing project: providing services to taxonomists for standard genome sequencing and annotation.</title>
        <authorList>
            <consortium name="The Broad Institute Genomics Platform"/>
            <consortium name="The Broad Institute Genome Sequencing Center for Infectious Disease"/>
            <person name="Wu L."/>
            <person name="Ma J."/>
        </authorList>
    </citation>
    <scope>NUCLEOTIDE SEQUENCE [LARGE SCALE GENOMIC DNA]</scope>
    <source>
        <strain evidence="4">KACC 12597</strain>
    </source>
</reference>
<evidence type="ECO:0000313" key="3">
    <source>
        <dbReference type="EMBL" id="MFD2112431.1"/>
    </source>
</evidence>
<dbReference type="Proteomes" id="UP001597337">
    <property type="component" value="Unassembled WGS sequence"/>
</dbReference>
<dbReference type="InterPro" id="IPR004017">
    <property type="entry name" value="Cys_rich_dom"/>
</dbReference>
<evidence type="ECO:0000256" key="1">
    <source>
        <dbReference type="SAM" id="Phobius"/>
    </source>
</evidence>
<feature type="transmembrane region" description="Helical" evidence="1">
    <location>
        <begin position="6"/>
        <end position="30"/>
    </location>
</feature>
<dbReference type="EMBL" id="JBHUHX010000026">
    <property type="protein sequence ID" value="MFD2112431.1"/>
    <property type="molecule type" value="Genomic_DNA"/>
</dbReference>
<evidence type="ECO:0000313" key="4">
    <source>
        <dbReference type="Proteomes" id="UP001597337"/>
    </source>
</evidence>
<dbReference type="PANTHER" id="PTHR30296">
    <property type="entry name" value="UNCHARACTERIZED PROTEIN YKGE"/>
    <property type="match status" value="1"/>
</dbReference>
<protein>
    <submittedName>
        <fullName evidence="3">(Fe-S)-binding protein</fullName>
    </submittedName>
</protein>
<gene>
    <name evidence="3" type="ORF">ACFSJC_11315</name>
</gene>
<sequence length="246" mass="26810">MTKPDHVLFFGTCLIDLVLPSAGLAGMRLIEREGVRVRFPQDQTCCGQPAYNAGEREEARHVARHQLDVLSGEEPIVIPSASCAGMFKVHYPRLLADTPDADRARRLADRVVELCDFLDRVLAVRLTDRGPPVKVALHQSCSARREMKVAPAAARLLEQLSGVDIVEPDHAEECCGFGGTFAVKEPEISAAMASDKARSVAATGAPLLLSQECGCLTNLSGTAGHLKLGYETRHIAEFLWERTQHD</sequence>
<keyword evidence="4" id="KW-1185">Reference proteome</keyword>
<comment type="caution">
    <text evidence="3">The sequence shown here is derived from an EMBL/GenBank/DDBJ whole genome shotgun (WGS) entry which is preliminary data.</text>
</comment>
<organism evidence="3 4">
    <name type="scientific">Thiorhodococcus fuscus</name>
    <dbReference type="NCBI Taxonomy" id="527200"/>
    <lineage>
        <taxon>Bacteria</taxon>
        <taxon>Pseudomonadati</taxon>
        <taxon>Pseudomonadota</taxon>
        <taxon>Gammaproteobacteria</taxon>
        <taxon>Chromatiales</taxon>
        <taxon>Chromatiaceae</taxon>
        <taxon>Thiorhodococcus</taxon>
    </lineage>
</organism>
<dbReference type="RefSeq" id="WP_386026716.1">
    <property type="nucleotide sequence ID" value="NZ_JBHUHX010000026.1"/>
</dbReference>
<dbReference type="PANTHER" id="PTHR30296:SF0">
    <property type="entry name" value="LACTATE UTILIZATION PROTEIN A"/>
    <property type="match status" value="1"/>
</dbReference>
<accession>A0ABW4Y8C9</accession>